<evidence type="ECO:0000313" key="2">
    <source>
        <dbReference type="Proteomes" id="UP001218246"/>
    </source>
</evidence>
<dbReference type="EMBL" id="JARULN010000035">
    <property type="protein sequence ID" value="MDG5755585.1"/>
    <property type="molecule type" value="Genomic_DNA"/>
</dbReference>
<comment type="caution">
    <text evidence="1">The sequence shown here is derived from an EMBL/GenBank/DDBJ whole genome shotgun (WGS) entry which is preliminary data.</text>
</comment>
<proteinExistence type="predicted"/>
<protein>
    <submittedName>
        <fullName evidence="1">HEXXH motif-containing putative peptide modification protein</fullName>
    </submittedName>
</protein>
<dbReference type="NCBIfam" id="TIGR04267">
    <property type="entry name" value="mod_HExxH"/>
    <property type="match status" value="1"/>
</dbReference>
<gene>
    <name evidence="1" type="ORF">P6P90_16975</name>
</gene>
<accession>A0ABT6HA69</accession>
<evidence type="ECO:0000313" key="1">
    <source>
        <dbReference type="EMBL" id="MDG5755585.1"/>
    </source>
</evidence>
<name>A0ABT6HA69_9BACI</name>
<keyword evidence="2" id="KW-1185">Reference proteome</keyword>
<organism evidence="1 2">
    <name type="scientific">Ectobacillus antri</name>
    <dbReference type="NCBI Taxonomy" id="2486280"/>
    <lineage>
        <taxon>Bacteria</taxon>
        <taxon>Bacillati</taxon>
        <taxon>Bacillota</taxon>
        <taxon>Bacilli</taxon>
        <taxon>Bacillales</taxon>
        <taxon>Bacillaceae</taxon>
        <taxon>Ectobacillus</taxon>
    </lineage>
</organism>
<sequence length="182" mass="20883">MKLGEQYSKFIWMFDLAMDTIFQASSNVVTGGTTNAAVGILWINPRDTWSNIDMYEFLVHELAHTLLYIHEWRFGLFTDLSRLTDKSTYAMSAIRSQMRPMDKAFHSAIVATDVLLLRELVLGHKGQRELHPDTNDLLPMILKSIQSIQEVNNNKGMLTEHASWLLSECHKKIAKIAYEKIV</sequence>
<dbReference type="Proteomes" id="UP001218246">
    <property type="component" value="Unassembled WGS sequence"/>
</dbReference>
<dbReference type="InterPro" id="IPR026337">
    <property type="entry name" value="AKG_HExxH"/>
</dbReference>
<reference evidence="1 2" key="1">
    <citation type="submission" date="2023-04" db="EMBL/GenBank/DDBJ databases">
        <title>Ectobacillus antri isolated from activated sludge.</title>
        <authorList>
            <person name="Yan P."/>
            <person name="Liu X."/>
        </authorList>
    </citation>
    <scope>NUCLEOTIDE SEQUENCE [LARGE SCALE GENOMIC DNA]</scope>
    <source>
        <strain evidence="1 2">C18H</strain>
    </source>
</reference>
<dbReference type="RefSeq" id="WP_278018720.1">
    <property type="nucleotide sequence ID" value="NZ_JARRRY010000035.1"/>
</dbReference>